<protein>
    <submittedName>
        <fullName evidence="1">Uncharacterized protein</fullName>
    </submittedName>
</protein>
<keyword evidence="2" id="KW-1185">Reference proteome</keyword>
<dbReference type="Proteomes" id="UP000481153">
    <property type="component" value="Unassembled WGS sequence"/>
</dbReference>
<reference evidence="1 2" key="1">
    <citation type="submission" date="2019-07" db="EMBL/GenBank/DDBJ databases">
        <title>Genomics analysis of Aphanomyces spp. identifies a new class of oomycete effector associated with host adaptation.</title>
        <authorList>
            <person name="Gaulin E."/>
        </authorList>
    </citation>
    <scope>NUCLEOTIDE SEQUENCE [LARGE SCALE GENOMIC DNA]</scope>
    <source>
        <strain evidence="1 2">ATCC 201684</strain>
    </source>
</reference>
<comment type="caution">
    <text evidence="1">The sequence shown here is derived from an EMBL/GenBank/DDBJ whole genome shotgun (WGS) entry which is preliminary data.</text>
</comment>
<dbReference type="AlphaFoldDB" id="A0A6G0XQ84"/>
<gene>
    <name evidence="1" type="ORF">Ae201684_002542</name>
</gene>
<sequence length="138" mass="15813">MATRSPKNLPHRVAITQGSGSWYFRRSLRMKSVQCRSVCNIGGKNFRQVDHSHIVHLRALLAHHQLPVVVYRCQVSRDLRPFGLEGGAWDVAESLDEIVWLDTHNIFCTDWDRRAASLMAMLRLKELKGLEMDAASSW</sequence>
<organism evidence="1 2">
    <name type="scientific">Aphanomyces euteiches</name>
    <dbReference type="NCBI Taxonomy" id="100861"/>
    <lineage>
        <taxon>Eukaryota</taxon>
        <taxon>Sar</taxon>
        <taxon>Stramenopiles</taxon>
        <taxon>Oomycota</taxon>
        <taxon>Saprolegniomycetes</taxon>
        <taxon>Saprolegniales</taxon>
        <taxon>Verrucalvaceae</taxon>
        <taxon>Aphanomyces</taxon>
    </lineage>
</organism>
<proteinExistence type="predicted"/>
<accession>A0A6G0XQ84</accession>
<evidence type="ECO:0000313" key="1">
    <source>
        <dbReference type="EMBL" id="KAF0742442.1"/>
    </source>
</evidence>
<dbReference type="EMBL" id="VJMJ01000027">
    <property type="protein sequence ID" value="KAF0742442.1"/>
    <property type="molecule type" value="Genomic_DNA"/>
</dbReference>
<name>A0A6G0XQ84_9STRA</name>
<evidence type="ECO:0000313" key="2">
    <source>
        <dbReference type="Proteomes" id="UP000481153"/>
    </source>
</evidence>